<dbReference type="InterPro" id="IPR032675">
    <property type="entry name" value="LRR_dom_sf"/>
</dbReference>
<feature type="region of interest" description="Disordered" evidence="1">
    <location>
        <begin position="252"/>
        <end position="284"/>
    </location>
</feature>
<organism evidence="2 3">
    <name type="scientific">Phlebiopsis gigantea (strain 11061_1 CR5-6)</name>
    <name type="common">White-rot fungus</name>
    <name type="synonym">Peniophora gigantea</name>
    <dbReference type="NCBI Taxonomy" id="745531"/>
    <lineage>
        <taxon>Eukaryota</taxon>
        <taxon>Fungi</taxon>
        <taxon>Dikarya</taxon>
        <taxon>Basidiomycota</taxon>
        <taxon>Agaricomycotina</taxon>
        <taxon>Agaricomycetes</taxon>
        <taxon>Polyporales</taxon>
        <taxon>Phanerochaetaceae</taxon>
        <taxon>Phlebiopsis</taxon>
    </lineage>
</organism>
<protein>
    <recommendedName>
        <fullName evidence="4">F-box domain-containing protein</fullName>
    </recommendedName>
</protein>
<dbReference type="Gene3D" id="3.80.10.10">
    <property type="entry name" value="Ribonuclease Inhibitor"/>
    <property type="match status" value="1"/>
</dbReference>
<dbReference type="HOGENOM" id="CLU_468592_0_0_1"/>
<proteinExistence type="predicted"/>
<name>A0A0C3PEL3_PHLG1</name>
<keyword evidence="3" id="KW-1185">Reference proteome</keyword>
<dbReference type="AlphaFoldDB" id="A0A0C3PEL3"/>
<reference evidence="2 3" key="1">
    <citation type="journal article" date="2014" name="PLoS Genet.">
        <title>Analysis of the Phlebiopsis gigantea genome, transcriptome and secretome provides insight into its pioneer colonization strategies of wood.</title>
        <authorList>
            <person name="Hori C."/>
            <person name="Ishida T."/>
            <person name="Igarashi K."/>
            <person name="Samejima M."/>
            <person name="Suzuki H."/>
            <person name="Master E."/>
            <person name="Ferreira P."/>
            <person name="Ruiz-Duenas F.J."/>
            <person name="Held B."/>
            <person name="Canessa P."/>
            <person name="Larrondo L.F."/>
            <person name="Schmoll M."/>
            <person name="Druzhinina I.S."/>
            <person name="Kubicek C.P."/>
            <person name="Gaskell J.A."/>
            <person name="Kersten P."/>
            <person name="St John F."/>
            <person name="Glasner J."/>
            <person name="Sabat G."/>
            <person name="Splinter BonDurant S."/>
            <person name="Syed K."/>
            <person name="Yadav J."/>
            <person name="Mgbeahuruike A.C."/>
            <person name="Kovalchuk A."/>
            <person name="Asiegbu F.O."/>
            <person name="Lackner G."/>
            <person name="Hoffmeister D."/>
            <person name="Rencoret J."/>
            <person name="Gutierrez A."/>
            <person name="Sun H."/>
            <person name="Lindquist E."/>
            <person name="Barry K."/>
            <person name="Riley R."/>
            <person name="Grigoriev I.V."/>
            <person name="Henrissat B."/>
            <person name="Kues U."/>
            <person name="Berka R.M."/>
            <person name="Martinez A.T."/>
            <person name="Covert S.F."/>
            <person name="Blanchette R.A."/>
            <person name="Cullen D."/>
        </authorList>
    </citation>
    <scope>NUCLEOTIDE SEQUENCE [LARGE SCALE GENOMIC DNA]</scope>
    <source>
        <strain evidence="2 3">11061_1 CR5-6</strain>
    </source>
</reference>
<dbReference type="Proteomes" id="UP000053257">
    <property type="component" value="Unassembled WGS sequence"/>
</dbReference>
<evidence type="ECO:0008006" key="4">
    <source>
        <dbReference type="Google" id="ProtNLM"/>
    </source>
</evidence>
<evidence type="ECO:0000313" key="2">
    <source>
        <dbReference type="EMBL" id="KIP03883.1"/>
    </source>
</evidence>
<gene>
    <name evidence="2" type="ORF">PHLGIDRAFT_218293</name>
</gene>
<evidence type="ECO:0000313" key="3">
    <source>
        <dbReference type="Proteomes" id="UP000053257"/>
    </source>
</evidence>
<accession>A0A0C3PEL3</accession>
<sequence length="582" mass="65113">MSTISNCHEHVTYVDLPRDFRSLARVNKSFHAYAKDVVANPPCAGFHYLLSNHNDYERTVLGEWKNSLGRRLHTLDLDFLTILPAALIHDIDLSCPSPFILPNLRTLRLSMNMDLDHLQLSARFMQDTVQNFSLEVYRYDTPSWRRGKLRSDVGPRTDLRAHSPPNRPAGVLMPDIFRNGLYTMNNIQNLRFYVEDPSHSLTSLPELTTFILTLRVLTFLELAPHTCTAPFIAGLASCKSLQHVTAFRPMYSSTSAHTPSPPLTTPKSSRALHPTPETFAPRPDEFTSLTTLTLTADAASLAEAIDNLDTDAFPHVDSIHLLTPPVDLKDDIETLLRSVAGHFTALRRVHVGPVETHSGHAWCATEATLSALEAVEDLEVLELRADAYSCLDAGAWTRLLPNWARLTTLLLENTADKTRALCPAEPGAVADVLGAFARFCPRLRVLSVCVDFALGVAPGRTRISMPATLELLEIVSPYAARAGGLRDIAAYLDAVLPPACALSAFWHPREEEEEEYDSDEDFSDVDPTYQCPYKRGLEVVRDESVVELFVKMRNMRAKETGRVYRKQYNEVTETEVFVSYEH</sequence>
<dbReference type="EMBL" id="KN840596">
    <property type="protein sequence ID" value="KIP03883.1"/>
    <property type="molecule type" value="Genomic_DNA"/>
</dbReference>
<evidence type="ECO:0000256" key="1">
    <source>
        <dbReference type="SAM" id="MobiDB-lite"/>
    </source>
</evidence>